<dbReference type="RefSeq" id="WP_063312604.1">
    <property type="nucleotide sequence ID" value="NZ_FOSK01000003.1"/>
</dbReference>
<evidence type="ECO:0000313" key="2">
    <source>
        <dbReference type="EMBL" id="SFK25244.1"/>
    </source>
</evidence>
<comment type="caution">
    <text evidence="2">The sequence shown here is derived from an EMBL/GenBank/DDBJ whole genome shotgun (WGS) entry which is preliminary data.</text>
</comment>
<evidence type="ECO:0000256" key="1">
    <source>
        <dbReference type="SAM" id="Phobius"/>
    </source>
</evidence>
<reference evidence="2 3" key="1">
    <citation type="submission" date="2016-10" db="EMBL/GenBank/DDBJ databases">
        <authorList>
            <person name="Varghese N."/>
            <person name="Submissions S."/>
        </authorList>
    </citation>
    <scope>NUCLEOTIDE SEQUENCE [LARGE SCALE GENOMIC DNA]</scope>
    <source>
        <strain evidence="2 3">DSM 16392</strain>
    </source>
</reference>
<dbReference type="EMBL" id="FOSK01000003">
    <property type="protein sequence ID" value="SFK25244.1"/>
    <property type="molecule type" value="Genomic_DNA"/>
</dbReference>
<keyword evidence="1" id="KW-0812">Transmembrane</keyword>
<evidence type="ECO:0000313" key="3">
    <source>
        <dbReference type="Proteomes" id="UP000199598"/>
    </source>
</evidence>
<protein>
    <submittedName>
        <fullName evidence="2">Uncharacterized protein</fullName>
    </submittedName>
</protein>
<feature type="transmembrane region" description="Helical" evidence="1">
    <location>
        <begin position="179"/>
        <end position="204"/>
    </location>
</feature>
<keyword evidence="3" id="KW-1185">Reference proteome</keyword>
<accession>A0A1I3Y091</accession>
<keyword evidence="1" id="KW-1133">Transmembrane helix</keyword>
<proteinExistence type="predicted"/>
<sequence>MSELHDNVVPHEKVRSLRDSIRKVRVAEMERTDVVVSLQESEKARLELLSEELIDVFKEVPEDDDQFAFQIVPGTQPRLWIDMTSHVLMGRDRHSYRFVKETRLGRMVLLETADIDDMADCITEYIAERIIEKERALEADWMLNRIRQQDVPTGKGLDQLKQENARKAVTVKRNKARDFFILICGLLLGTVIGAAGLVALALYANPFAG</sequence>
<name>A0A1I3Y091_9HYPH</name>
<organism evidence="2 3">
    <name type="scientific">Pseudovibrio ascidiaceicola</name>
    <dbReference type="NCBI Taxonomy" id="285279"/>
    <lineage>
        <taxon>Bacteria</taxon>
        <taxon>Pseudomonadati</taxon>
        <taxon>Pseudomonadota</taxon>
        <taxon>Alphaproteobacteria</taxon>
        <taxon>Hyphomicrobiales</taxon>
        <taxon>Stappiaceae</taxon>
        <taxon>Pseudovibrio</taxon>
    </lineage>
</organism>
<dbReference type="Proteomes" id="UP000199598">
    <property type="component" value="Unassembled WGS sequence"/>
</dbReference>
<gene>
    <name evidence="2" type="ORF">SAMN04488518_103264</name>
</gene>
<keyword evidence="1" id="KW-0472">Membrane</keyword>